<evidence type="ECO:0000256" key="3">
    <source>
        <dbReference type="ARBA" id="ARBA00022723"/>
    </source>
</evidence>
<evidence type="ECO:0000256" key="1">
    <source>
        <dbReference type="ARBA" id="ARBA00001962"/>
    </source>
</evidence>
<dbReference type="Proteomes" id="UP001301728">
    <property type="component" value="Unassembled WGS sequence"/>
</dbReference>
<dbReference type="InterPro" id="IPR005956">
    <property type="entry name" value="4OHPhenylPyrv_dOase"/>
</dbReference>
<protein>
    <submittedName>
        <fullName evidence="7">4-hydroxyphenylpyruvate dioxygenase</fullName>
        <ecNumber evidence="7">1.13.11.27</ecNumber>
    </submittedName>
</protein>
<accession>A0ABU5U3S6</accession>
<sequence>MMHFDHVHFYVTNAKASRDWFIDKLGFQSLGCVTNPDTHTEILQQGTVDFLLSSPVTAVSPVAEYLHQHPPGVVDVAFQVEDVEAAAEQMIAEGVKIIQPIQQYSVENYLLKWFVIVGWGGLHHTLVERQNHPHFKWLPHIPFAIPHSSIPSSIIGIDHVVLNVEAGDLQAAVNWYQRVLKFLPQQTFDIQTKRSGLQSQVLVNQQNNVKFPINEPTSKNSQIQEFLDLNRGSGIQHIALKTNNIIETVGELRQKGLAFISVSPHYYNQLQEKLQDHLSREDWQKIQEYKILIDLPSPESMLWQIFTQPIFDEPTFFFEFIERKITLVNKNPVEAEGFGEGNFQALFEAIEQEQINRKK</sequence>
<feature type="domain" description="VOC" evidence="6">
    <location>
        <begin position="3"/>
        <end position="129"/>
    </location>
</feature>
<dbReference type="PANTHER" id="PTHR11959">
    <property type="entry name" value="4-HYDROXYPHENYLPYRUVATE DIOXYGENASE"/>
    <property type="match status" value="1"/>
</dbReference>
<evidence type="ECO:0000313" key="8">
    <source>
        <dbReference type="Proteomes" id="UP001301728"/>
    </source>
</evidence>
<keyword evidence="4" id="KW-0677">Repeat</keyword>
<dbReference type="PANTHER" id="PTHR11959:SF1">
    <property type="entry name" value="4-HYDROXYPHENYLPYRUVATE DIOXYGENASE"/>
    <property type="match status" value="1"/>
</dbReference>
<reference evidence="7 8" key="1">
    <citation type="submission" date="2023-12" db="EMBL/GenBank/DDBJ databases">
        <title>Baltic Sea Cyanobacteria.</title>
        <authorList>
            <person name="Delbaje E."/>
            <person name="Fewer D.P."/>
            <person name="Shishido T.K."/>
        </authorList>
    </citation>
    <scope>NUCLEOTIDE SEQUENCE [LARGE SCALE GENOMIC DNA]</scope>
    <source>
        <strain evidence="7 8">CCNP 1315</strain>
    </source>
</reference>
<dbReference type="EC" id="1.13.11.27" evidence="7"/>
<name>A0ABU5U3S6_9CYAN</name>
<dbReference type="InterPro" id="IPR029068">
    <property type="entry name" value="Glyas_Bleomycin-R_OHBP_Dase"/>
</dbReference>
<dbReference type="PIRSF" id="PIRSF009283">
    <property type="entry name" value="HPP_dOase"/>
    <property type="match status" value="1"/>
</dbReference>
<dbReference type="SUPFAM" id="SSF54593">
    <property type="entry name" value="Glyoxalase/Bleomycin resistance protein/Dihydroxybiphenyl dioxygenase"/>
    <property type="match status" value="1"/>
</dbReference>
<gene>
    <name evidence="7" type="primary">hppD</name>
    <name evidence="7" type="ORF">VB854_20365</name>
</gene>
<dbReference type="Gene3D" id="3.10.180.10">
    <property type="entry name" value="2,3-Dihydroxybiphenyl 1,2-Dioxygenase, domain 1"/>
    <property type="match status" value="2"/>
</dbReference>
<dbReference type="InterPro" id="IPR037523">
    <property type="entry name" value="VOC_core"/>
</dbReference>
<feature type="domain" description="VOC" evidence="6">
    <location>
        <begin position="156"/>
        <end position="308"/>
    </location>
</feature>
<keyword evidence="8" id="KW-1185">Reference proteome</keyword>
<dbReference type="Pfam" id="PF14696">
    <property type="entry name" value="Glyoxalase_5"/>
    <property type="match status" value="1"/>
</dbReference>
<dbReference type="EMBL" id="JAYGHT010000131">
    <property type="protein sequence ID" value="MEA5521298.1"/>
    <property type="molecule type" value="Genomic_DNA"/>
</dbReference>
<keyword evidence="7" id="KW-0560">Oxidoreductase</keyword>
<dbReference type="NCBIfam" id="TIGR01263">
    <property type="entry name" value="4HPPD"/>
    <property type="match status" value="1"/>
</dbReference>
<dbReference type="InterPro" id="IPR004360">
    <property type="entry name" value="Glyas_Fos-R_dOase_dom"/>
</dbReference>
<keyword evidence="7" id="KW-0223">Dioxygenase</keyword>
<dbReference type="InterPro" id="IPR041735">
    <property type="entry name" value="4OHPhenylPyrv_dOase_C"/>
</dbReference>
<proteinExistence type="inferred from homology"/>
<comment type="cofactor">
    <cofactor evidence="1">
        <name>Fe cation</name>
        <dbReference type="ChEBI" id="CHEBI:24875"/>
    </cofactor>
</comment>
<evidence type="ECO:0000259" key="6">
    <source>
        <dbReference type="PROSITE" id="PS51819"/>
    </source>
</evidence>
<dbReference type="PROSITE" id="PS51819">
    <property type="entry name" value="VOC"/>
    <property type="match status" value="2"/>
</dbReference>
<comment type="caution">
    <text evidence="7">The sequence shown here is derived from an EMBL/GenBank/DDBJ whole genome shotgun (WGS) entry which is preliminary data.</text>
</comment>
<dbReference type="RefSeq" id="WP_323273029.1">
    <property type="nucleotide sequence ID" value="NZ_JAYGHT010000131.1"/>
</dbReference>
<evidence type="ECO:0000256" key="2">
    <source>
        <dbReference type="ARBA" id="ARBA00005877"/>
    </source>
</evidence>
<evidence type="ECO:0000256" key="5">
    <source>
        <dbReference type="ARBA" id="ARBA00023004"/>
    </source>
</evidence>
<dbReference type="CDD" id="cd08342">
    <property type="entry name" value="HPPD_N_like"/>
    <property type="match status" value="1"/>
</dbReference>
<comment type="similarity">
    <text evidence="2">Belongs to the 4HPPD family.</text>
</comment>
<evidence type="ECO:0000256" key="4">
    <source>
        <dbReference type="ARBA" id="ARBA00022737"/>
    </source>
</evidence>
<organism evidence="7 8">
    <name type="scientific">Limnoraphis robusta CCNP1315</name>
    <dbReference type="NCBI Taxonomy" id="3110306"/>
    <lineage>
        <taxon>Bacteria</taxon>
        <taxon>Bacillati</taxon>
        <taxon>Cyanobacteriota</taxon>
        <taxon>Cyanophyceae</taxon>
        <taxon>Oscillatoriophycideae</taxon>
        <taxon>Oscillatoriales</taxon>
        <taxon>Sirenicapillariaceae</taxon>
        <taxon>Limnoraphis</taxon>
    </lineage>
</organism>
<dbReference type="GO" id="GO:0003868">
    <property type="term" value="F:4-hydroxyphenylpyruvate dioxygenase activity"/>
    <property type="evidence" value="ECO:0007669"/>
    <property type="project" value="UniProtKB-EC"/>
</dbReference>
<dbReference type="Pfam" id="PF00903">
    <property type="entry name" value="Glyoxalase"/>
    <property type="match status" value="1"/>
</dbReference>
<evidence type="ECO:0000313" key="7">
    <source>
        <dbReference type="EMBL" id="MEA5521298.1"/>
    </source>
</evidence>
<dbReference type="CDD" id="cd07250">
    <property type="entry name" value="HPPD_C_like"/>
    <property type="match status" value="1"/>
</dbReference>
<dbReference type="InterPro" id="IPR041736">
    <property type="entry name" value="4OHPhenylPyrv_dOase_N"/>
</dbReference>
<keyword evidence="3" id="KW-0479">Metal-binding</keyword>
<keyword evidence="5" id="KW-0408">Iron</keyword>